<dbReference type="PANTHER" id="PTHR43856">
    <property type="entry name" value="CARDIOLIPIN HYDROLASE"/>
    <property type="match status" value="1"/>
</dbReference>
<dbReference type="InterPro" id="IPR001736">
    <property type="entry name" value="PLipase_D/transphosphatidylase"/>
</dbReference>
<keyword evidence="5" id="KW-0442">Lipid degradation</keyword>
<protein>
    <recommendedName>
        <fullName evidence="3">phospholipase D</fullName>
        <ecNumber evidence="3">3.1.4.4</ecNumber>
    </recommendedName>
</protein>
<evidence type="ECO:0000313" key="9">
    <source>
        <dbReference type="Proteomes" id="UP000505355"/>
    </source>
</evidence>
<name>A0A7D4U8N7_9SPHI</name>
<dbReference type="GO" id="GO:0016042">
    <property type="term" value="P:lipid catabolic process"/>
    <property type="evidence" value="ECO:0007669"/>
    <property type="project" value="UniProtKB-KW"/>
</dbReference>
<gene>
    <name evidence="8" type="ORF">HQ865_00705</name>
</gene>
<sequence>MPFKDDTKQKLVPYIMGKQNAEERKGRALLDIFVNLGVRDAWKGTLPSYPGREQSMYKKDYVASRLDMINEEAIIQLLTMVVNEAESEDTVKEINDLILKDHYSVGSQDGKYVILGNVAAPVSISPSQVHFQQIEAKVLDALDKAKVSIWLAMAWFTNERLQKKLVQKSQEGLEIRIIIFKDGVNKTHGVDLTGFNVVEMRGSRGGIMHNKFCVIDNQVVVSGSYNWSDGAEFRNDENVSVNPNNDFATAHSLEFKRLLKEHEQMQLRKASKSPVPDQD</sequence>
<dbReference type="InterPro" id="IPR025202">
    <property type="entry name" value="PLD-like_dom"/>
</dbReference>
<proteinExistence type="inferred from homology"/>
<dbReference type="EC" id="3.1.4.4" evidence="3"/>
<evidence type="ECO:0000256" key="2">
    <source>
        <dbReference type="ARBA" id="ARBA00008664"/>
    </source>
</evidence>
<feature type="domain" description="PLD phosphodiesterase" evidence="7">
    <location>
        <begin position="204"/>
        <end position="231"/>
    </location>
</feature>
<dbReference type="KEGG" id="mmab:HQ865_00705"/>
<reference evidence="8 9" key="1">
    <citation type="submission" date="2020-05" db="EMBL/GenBank/DDBJ databases">
        <title>Mucilaginibacter mali sp. nov.</title>
        <authorList>
            <person name="Kim H.S."/>
            <person name="Lee K.C."/>
            <person name="Suh M.K."/>
            <person name="Kim J.-S."/>
            <person name="Han K.-I."/>
            <person name="Eom M.K."/>
            <person name="Shin Y.K."/>
            <person name="Lee J.-S."/>
        </authorList>
    </citation>
    <scope>NUCLEOTIDE SEQUENCE [LARGE SCALE GENOMIC DNA]</scope>
    <source>
        <strain evidence="8 9">G2-14</strain>
    </source>
</reference>
<dbReference type="Gene3D" id="3.30.870.10">
    <property type="entry name" value="Endonuclease Chain A"/>
    <property type="match status" value="1"/>
</dbReference>
<dbReference type="GO" id="GO:0004630">
    <property type="term" value="F:phospholipase D activity"/>
    <property type="evidence" value="ECO:0007669"/>
    <property type="project" value="UniProtKB-EC"/>
</dbReference>
<comment type="catalytic activity">
    <reaction evidence="1">
        <text>a 1,2-diacyl-sn-glycero-3-phosphocholine + H2O = a 1,2-diacyl-sn-glycero-3-phosphate + choline + H(+)</text>
        <dbReference type="Rhea" id="RHEA:14445"/>
        <dbReference type="ChEBI" id="CHEBI:15354"/>
        <dbReference type="ChEBI" id="CHEBI:15377"/>
        <dbReference type="ChEBI" id="CHEBI:15378"/>
        <dbReference type="ChEBI" id="CHEBI:57643"/>
        <dbReference type="ChEBI" id="CHEBI:58608"/>
        <dbReference type="EC" id="3.1.4.4"/>
    </reaction>
</comment>
<dbReference type="GO" id="GO:0016891">
    <property type="term" value="F:RNA endonuclease activity producing 5'-phosphomonoesters, hydrolytic mechanism"/>
    <property type="evidence" value="ECO:0007669"/>
    <property type="project" value="TreeGrafter"/>
</dbReference>
<evidence type="ECO:0000256" key="5">
    <source>
        <dbReference type="ARBA" id="ARBA00022963"/>
    </source>
</evidence>
<evidence type="ECO:0000313" key="8">
    <source>
        <dbReference type="EMBL" id="QKJ28338.1"/>
    </source>
</evidence>
<evidence type="ECO:0000259" key="7">
    <source>
        <dbReference type="PROSITE" id="PS50035"/>
    </source>
</evidence>
<keyword evidence="6" id="KW-0443">Lipid metabolism</keyword>
<accession>A0A7D4U8N7</accession>
<evidence type="ECO:0000256" key="6">
    <source>
        <dbReference type="ARBA" id="ARBA00023098"/>
    </source>
</evidence>
<dbReference type="SUPFAM" id="SSF56024">
    <property type="entry name" value="Phospholipase D/nuclease"/>
    <property type="match status" value="1"/>
</dbReference>
<comment type="similarity">
    <text evidence="2">Belongs to the phospholipase D family.</text>
</comment>
<dbReference type="GO" id="GO:0006793">
    <property type="term" value="P:phosphorus metabolic process"/>
    <property type="evidence" value="ECO:0007669"/>
    <property type="project" value="UniProtKB-ARBA"/>
</dbReference>
<dbReference type="PROSITE" id="PS50035">
    <property type="entry name" value="PLD"/>
    <property type="match status" value="1"/>
</dbReference>
<dbReference type="CDD" id="cd09174">
    <property type="entry name" value="PLDc_Nuc_like_unchar2"/>
    <property type="match status" value="1"/>
</dbReference>
<evidence type="ECO:0000256" key="1">
    <source>
        <dbReference type="ARBA" id="ARBA00000798"/>
    </source>
</evidence>
<dbReference type="RefSeq" id="WP_173413040.1">
    <property type="nucleotide sequence ID" value="NZ_CP054139.1"/>
</dbReference>
<dbReference type="AlphaFoldDB" id="A0A7D4U8N7"/>
<keyword evidence="9" id="KW-1185">Reference proteome</keyword>
<dbReference type="PANTHER" id="PTHR43856:SF1">
    <property type="entry name" value="MITOCHONDRIAL CARDIOLIPIN HYDROLASE"/>
    <property type="match status" value="1"/>
</dbReference>
<dbReference type="InterPro" id="IPR051406">
    <property type="entry name" value="PLD_domain"/>
</dbReference>
<dbReference type="Proteomes" id="UP000505355">
    <property type="component" value="Chromosome"/>
</dbReference>
<evidence type="ECO:0000256" key="3">
    <source>
        <dbReference type="ARBA" id="ARBA00012027"/>
    </source>
</evidence>
<keyword evidence="4" id="KW-0378">Hydrolase</keyword>
<organism evidence="8 9">
    <name type="scientific">Mucilaginibacter mali</name>
    <dbReference type="NCBI Taxonomy" id="2740462"/>
    <lineage>
        <taxon>Bacteria</taxon>
        <taxon>Pseudomonadati</taxon>
        <taxon>Bacteroidota</taxon>
        <taxon>Sphingobacteriia</taxon>
        <taxon>Sphingobacteriales</taxon>
        <taxon>Sphingobacteriaceae</taxon>
        <taxon>Mucilaginibacter</taxon>
    </lineage>
</organism>
<dbReference type="EMBL" id="CP054139">
    <property type="protein sequence ID" value="QKJ28338.1"/>
    <property type="molecule type" value="Genomic_DNA"/>
</dbReference>
<evidence type="ECO:0000256" key="4">
    <source>
        <dbReference type="ARBA" id="ARBA00022801"/>
    </source>
</evidence>
<dbReference type="Pfam" id="PF13091">
    <property type="entry name" value="PLDc_2"/>
    <property type="match status" value="1"/>
</dbReference>